<keyword evidence="6 8" id="KW-0067">ATP-binding</keyword>
<evidence type="ECO:0000256" key="6">
    <source>
        <dbReference type="ARBA" id="ARBA00022840"/>
    </source>
</evidence>
<dbReference type="PROSITE" id="PS00211">
    <property type="entry name" value="ABC_TRANSPORTER_1"/>
    <property type="match status" value="1"/>
</dbReference>
<dbReference type="GO" id="GO:0005524">
    <property type="term" value="F:ATP binding"/>
    <property type="evidence" value="ECO:0007669"/>
    <property type="project" value="UniProtKB-KW"/>
</dbReference>
<dbReference type="InterPro" id="IPR050166">
    <property type="entry name" value="ABC_transporter_ATP-bind"/>
</dbReference>
<keyword evidence="3" id="KW-1003">Cell membrane</keyword>
<dbReference type="PANTHER" id="PTHR42788">
    <property type="entry name" value="TAURINE IMPORT ATP-BINDING PROTEIN-RELATED"/>
    <property type="match status" value="1"/>
</dbReference>
<keyword evidence="4" id="KW-0472">Membrane</keyword>
<dbReference type="Pfam" id="PF00005">
    <property type="entry name" value="ABC_tran"/>
    <property type="match status" value="1"/>
</dbReference>
<comment type="similarity">
    <text evidence="1">Belongs to the ABC transporter superfamily.</text>
</comment>
<reference evidence="9" key="1">
    <citation type="submission" date="2015-06" db="EMBL/GenBank/DDBJ databases">
        <authorList>
            <person name="Lim Y.L."/>
            <person name="Ee R."/>
            <person name="Yong D."/>
            <person name="How K.Y."/>
            <person name="Yin W.F."/>
            <person name="Chan K.G."/>
        </authorList>
    </citation>
    <scope>NUCLEOTIDE SEQUENCE [LARGE SCALE GENOMIC DNA]</scope>
    <source>
        <strain evidence="9">DSM 25325</strain>
    </source>
</reference>
<gene>
    <name evidence="8" type="ORF">ABW99_05990</name>
</gene>
<proteinExistence type="inferred from homology"/>
<dbReference type="SUPFAM" id="SSF52540">
    <property type="entry name" value="P-loop containing nucleoside triphosphate hydrolases"/>
    <property type="match status" value="1"/>
</dbReference>
<evidence type="ECO:0000256" key="3">
    <source>
        <dbReference type="ARBA" id="ARBA00022475"/>
    </source>
</evidence>
<dbReference type="InterPro" id="IPR027417">
    <property type="entry name" value="P-loop_NTPase"/>
</dbReference>
<dbReference type="PANTHER" id="PTHR42788:SF13">
    <property type="entry name" value="ALIPHATIC SULFONATES IMPORT ATP-BINDING PROTEIN SSUB"/>
    <property type="match status" value="1"/>
</dbReference>
<evidence type="ECO:0000256" key="1">
    <source>
        <dbReference type="ARBA" id="ARBA00005417"/>
    </source>
</evidence>
<dbReference type="CDD" id="cd03293">
    <property type="entry name" value="ABC_NrtD_SsuB_transporters"/>
    <property type="match status" value="1"/>
</dbReference>
<dbReference type="OrthoDB" id="9783039at2"/>
<dbReference type="SMART" id="SM00382">
    <property type="entry name" value="AAA"/>
    <property type="match status" value="1"/>
</dbReference>
<sequence>MSEVSIANVSKVYPGHGAQDGSVLALDNVSFKVRDHEFCSILGHSGCGKTTLLNLLAGFETPTQGTIEVDGQSVCKPAWERSMVFQDYALFPWMTVAQNIAFGLEMKRVPAPERGEIVRRQIELVGLAGFEQRYPHQLSGGMRQRVSIARALAVDPHVLLMDEPFAALDAQNRALMQEEMGRLLASSDVQHRKTMVLVTHSIEEAIILSDRIIVLTRRPGQVKADIEVDLPRPRDETDMAFITLKKKLRDLIHDEFEREH</sequence>
<dbReference type="EMBL" id="CP011568">
    <property type="protein sequence ID" value="AKJ67830.1"/>
    <property type="molecule type" value="Genomic_DNA"/>
</dbReference>
<dbReference type="PROSITE" id="PS50893">
    <property type="entry name" value="ABC_TRANSPORTER_2"/>
    <property type="match status" value="1"/>
</dbReference>
<protein>
    <submittedName>
        <fullName evidence="8">Nitrate ABC transporter ATP-binding protein</fullName>
    </submittedName>
</protein>
<dbReference type="RefSeq" id="WP_047213596.1">
    <property type="nucleotide sequence ID" value="NZ_CP011568.3"/>
</dbReference>
<evidence type="ECO:0000313" key="9">
    <source>
        <dbReference type="Proteomes" id="UP000036700"/>
    </source>
</evidence>
<dbReference type="InterPro" id="IPR017871">
    <property type="entry name" value="ABC_transporter-like_CS"/>
</dbReference>
<dbReference type="Proteomes" id="UP000036700">
    <property type="component" value="Chromosome"/>
</dbReference>
<evidence type="ECO:0000313" key="8">
    <source>
        <dbReference type="EMBL" id="AKJ67830.1"/>
    </source>
</evidence>
<evidence type="ECO:0000256" key="2">
    <source>
        <dbReference type="ARBA" id="ARBA00022448"/>
    </source>
</evidence>
<dbReference type="STRING" id="445709.ABW99_05990"/>
<name>A0A0G3ELH7_9BURK</name>
<dbReference type="GO" id="GO:0016887">
    <property type="term" value="F:ATP hydrolysis activity"/>
    <property type="evidence" value="ECO:0007669"/>
    <property type="project" value="InterPro"/>
</dbReference>
<keyword evidence="4" id="KW-0997">Cell inner membrane</keyword>
<dbReference type="AlphaFoldDB" id="A0A0G3ELH7"/>
<dbReference type="InterPro" id="IPR003593">
    <property type="entry name" value="AAA+_ATPase"/>
</dbReference>
<feature type="domain" description="ABC transporter" evidence="7">
    <location>
        <begin position="4"/>
        <end position="242"/>
    </location>
</feature>
<dbReference type="PATRIC" id="fig|445709.3.peg.1288"/>
<evidence type="ECO:0000259" key="7">
    <source>
        <dbReference type="PROSITE" id="PS50893"/>
    </source>
</evidence>
<evidence type="ECO:0000256" key="5">
    <source>
        <dbReference type="ARBA" id="ARBA00022741"/>
    </source>
</evidence>
<keyword evidence="2" id="KW-0813">Transport</keyword>
<evidence type="ECO:0000256" key="4">
    <source>
        <dbReference type="ARBA" id="ARBA00022519"/>
    </source>
</evidence>
<organism evidence="8 9">
    <name type="scientific">Pandoraea thiooxydans</name>
    <dbReference type="NCBI Taxonomy" id="445709"/>
    <lineage>
        <taxon>Bacteria</taxon>
        <taxon>Pseudomonadati</taxon>
        <taxon>Pseudomonadota</taxon>
        <taxon>Betaproteobacteria</taxon>
        <taxon>Burkholderiales</taxon>
        <taxon>Burkholderiaceae</taxon>
        <taxon>Pandoraea</taxon>
    </lineage>
</organism>
<accession>A0A0G3ELH7</accession>
<dbReference type="InterPro" id="IPR003439">
    <property type="entry name" value="ABC_transporter-like_ATP-bd"/>
</dbReference>
<keyword evidence="5" id="KW-0547">Nucleotide-binding</keyword>
<dbReference type="KEGG" id="ptx:ABW99_05990"/>
<keyword evidence="9" id="KW-1185">Reference proteome</keyword>
<dbReference type="Gene3D" id="3.40.50.300">
    <property type="entry name" value="P-loop containing nucleotide triphosphate hydrolases"/>
    <property type="match status" value="1"/>
</dbReference>